<dbReference type="RefSeq" id="WP_021283207.1">
    <property type="nucleotide sequence ID" value="NZ_JAGGLL010000031.1"/>
</dbReference>
<feature type="transmembrane region" description="Helical" evidence="1">
    <location>
        <begin position="37"/>
        <end position="59"/>
    </location>
</feature>
<protein>
    <submittedName>
        <fullName evidence="2">Membrane protein</fullName>
    </submittedName>
</protein>
<evidence type="ECO:0000313" key="3">
    <source>
        <dbReference type="Proteomes" id="UP001519308"/>
    </source>
</evidence>
<keyword evidence="3" id="KW-1185">Reference proteome</keyword>
<sequence>MYSLLEYLWFFIIYAFIGWCIEVIYHVVKSGEFVNRGFLNGSVCPIYGLGMVIIIYVLTPLKGNIFLLFLGSFLLTSALEFLTGYILEKIFHNKWWDYSDMPFNIKGYICLDFSIKWGLGGVFIINVVHSPISKIVSLLDNLIGHVILLLLLSLLITDFIITILGIMKIKKHIYVLDEIARKLRYYSDDIGENIYRRTTLALKTKENMKYKLDEQKSEFNLMLKEKNVNFEELKLKYEKAISDKTFVHRRLEKAFPAMREKLHKLNSNNSKHPKE</sequence>
<gene>
    <name evidence="2" type="ORF">J2Z44_003364</name>
</gene>
<dbReference type="Pfam" id="PF06541">
    <property type="entry name" value="ABC_trans_CmpB"/>
    <property type="match status" value="1"/>
</dbReference>
<keyword evidence="1" id="KW-0812">Transmembrane</keyword>
<dbReference type="EMBL" id="JAGGLL010000031">
    <property type="protein sequence ID" value="MBP2023527.1"/>
    <property type="molecule type" value="Genomic_DNA"/>
</dbReference>
<reference evidence="2 3" key="1">
    <citation type="submission" date="2021-03" db="EMBL/GenBank/DDBJ databases">
        <title>Genomic Encyclopedia of Type Strains, Phase IV (KMG-IV): sequencing the most valuable type-strain genomes for metagenomic binning, comparative biology and taxonomic classification.</title>
        <authorList>
            <person name="Goeker M."/>
        </authorList>
    </citation>
    <scope>NUCLEOTIDE SEQUENCE [LARGE SCALE GENOMIC DNA]</scope>
    <source>
        <strain evidence="2 3">DSM 28650</strain>
    </source>
</reference>
<accession>A0ABS4K6V9</accession>
<name>A0ABS4K6V9_9CLOT</name>
<feature type="transmembrane region" description="Helical" evidence="1">
    <location>
        <begin position="142"/>
        <end position="166"/>
    </location>
</feature>
<feature type="transmembrane region" description="Helical" evidence="1">
    <location>
        <begin position="65"/>
        <end position="87"/>
    </location>
</feature>
<organism evidence="2 3">
    <name type="scientific">Clostridium punense</name>
    <dbReference type="NCBI Taxonomy" id="1054297"/>
    <lineage>
        <taxon>Bacteria</taxon>
        <taxon>Bacillati</taxon>
        <taxon>Bacillota</taxon>
        <taxon>Clostridia</taxon>
        <taxon>Eubacteriales</taxon>
        <taxon>Clostridiaceae</taxon>
        <taxon>Clostridium</taxon>
    </lineage>
</organism>
<keyword evidence="1" id="KW-1133">Transmembrane helix</keyword>
<evidence type="ECO:0000313" key="2">
    <source>
        <dbReference type="EMBL" id="MBP2023527.1"/>
    </source>
</evidence>
<feature type="transmembrane region" description="Helical" evidence="1">
    <location>
        <begin position="6"/>
        <end position="25"/>
    </location>
</feature>
<keyword evidence="1" id="KW-0472">Membrane</keyword>
<dbReference type="InterPro" id="IPR010540">
    <property type="entry name" value="CmpB_TMEM229"/>
</dbReference>
<dbReference type="Proteomes" id="UP001519308">
    <property type="component" value="Unassembled WGS sequence"/>
</dbReference>
<comment type="caution">
    <text evidence="2">The sequence shown here is derived from an EMBL/GenBank/DDBJ whole genome shotgun (WGS) entry which is preliminary data.</text>
</comment>
<evidence type="ECO:0000256" key="1">
    <source>
        <dbReference type="SAM" id="Phobius"/>
    </source>
</evidence>
<feature type="transmembrane region" description="Helical" evidence="1">
    <location>
        <begin position="108"/>
        <end position="130"/>
    </location>
</feature>
<proteinExistence type="predicted"/>